<dbReference type="EMBL" id="KV878342">
    <property type="protein sequence ID" value="OJJ46347.1"/>
    <property type="molecule type" value="Genomic_DNA"/>
</dbReference>
<evidence type="ECO:0000259" key="8">
    <source>
        <dbReference type="Pfam" id="PF04893"/>
    </source>
</evidence>
<dbReference type="GO" id="GO:0048280">
    <property type="term" value="P:vesicle fusion with Golgi apparatus"/>
    <property type="evidence" value="ECO:0007669"/>
    <property type="project" value="TreeGrafter"/>
</dbReference>
<dbReference type="GO" id="GO:0006888">
    <property type="term" value="P:endoplasmic reticulum to Golgi vesicle-mediated transport"/>
    <property type="evidence" value="ECO:0007669"/>
    <property type="project" value="InterPro"/>
</dbReference>
<organism evidence="9 10">
    <name type="scientific">Penicilliopsis zonata CBS 506.65</name>
    <dbReference type="NCBI Taxonomy" id="1073090"/>
    <lineage>
        <taxon>Eukaryota</taxon>
        <taxon>Fungi</taxon>
        <taxon>Dikarya</taxon>
        <taxon>Ascomycota</taxon>
        <taxon>Pezizomycotina</taxon>
        <taxon>Eurotiomycetes</taxon>
        <taxon>Eurotiomycetidae</taxon>
        <taxon>Eurotiales</taxon>
        <taxon>Aspergillaceae</taxon>
        <taxon>Penicilliopsis</taxon>
    </lineage>
</organism>
<evidence type="ECO:0000256" key="2">
    <source>
        <dbReference type="ARBA" id="ARBA00010596"/>
    </source>
</evidence>
<dbReference type="Proteomes" id="UP000184188">
    <property type="component" value="Unassembled WGS sequence"/>
</dbReference>
<feature type="domain" description="Yip1" evidence="8">
    <location>
        <begin position="644"/>
        <end position="820"/>
    </location>
</feature>
<dbReference type="OrthoDB" id="1724197at2759"/>
<comment type="subcellular location">
    <subcellularLocation>
        <location evidence="1">Membrane</location>
        <topology evidence="1">Multi-pass membrane protein</topology>
    </subcellularLocation>
</comment>
<dbReference type="Pfam" id="PF01103">
    <property type="entry name" value="Omp85"/>
    <property type="match status" value="1"/>
</dbReference>
<dbReference type="VEuPathDB" id="FungiDB:ASPZODRAFT_159304"/>
<dbReference type="FunFam" id="2.40.160.50:FF:000008">
    <property type="entry name" value="Mitochondrial outer membrane beta-barrel protein Tob55"/>
    <property type="match status" value="1"/>
</dbReference>
<dbReference type="InterPro" id="IPR006977">
    <property type="entry name" value="Yip1_dom"/>
</dbReference>
<keyword evidence="4 6" id="KW-1133">Transmembrane helix</keyword>
<evidence type="ECO:0000256" key="4">
    <source>
        <dbReference type="ARBA" id="ARBA00022989"/>
    </source>
</evidence>
<dbReference type="PANTHER" id="PTHR21236:SF2">
    <property type="entry name" value="PROTEIN YIPF"/>
    <property type="match status" value="1"/>
</dbReference>
<dbReference type="GeneID" id="34612861"/>
<dbReference type="STRING" id="1073090.A0A1L9SGX5"/>
<dbReference type="Pfam" id="PF04893">
    <property type="entry name" value="Yip1"/>
    <property type="match status" value="1"/>
</dbReference>
<dbReference type="GO" id="GO:0005802">
    <property type="term" value="C:trans-Golgi network"/>
    <property type="evidence" value="ECO:0007669"/>
    <property type="project" value="TreeGrafter"/>
</dbReference>
<dbReference type="InterPro" id="IPR045231">
    <property type="entry name" value="Yip1/4-like"/>
</dbReference>
<comment type="similarity">
    <text evidence="2">Belongs to the YIP1 family.</text>
</comment>
<dbReference type="AlphaFoldDB" id="A0A1L9SGX5"/>
<feature type="transmembrane region" description="Helical" evidence="6">
    <location>
        <begin position="660"/>
        <end position="677"/>
    </location>
</feature>
<evidence type="ECO:0008006" key="11">
    <source>
        <dbReference type="Google" id="ProtNLM"/>
    </source>
</evidence>
<dbReference type="RefSeq" id="XP_022580857.1">
    <property type="nucleotide sequence ID" value="XM_022726397.1"/>
</dbReference>
<feature type="transmembrane region" description="Helical" evidence="6">
    <location>
        <begin position="684"/>
        <end position="703"/>
    </location>
</feature>
<evidence type="ECO:0000256" key="1">
    <source>
        <dbReference type="ARBA" id="ARBA00004141"/>
    </source>
</evidence>
<proteinExistence type="inferred from homology"/>
<feature type="transmembrane region" description="Helical" evidence="6">
    <location>
        <begin position="773"/>
        <end position="794"/>
    </location>
</feature>
<evidence type="ECO:0000256" key="6">
    <source>
        <dbReference type="SAM" id="Phobius"/>
    </source>
</evidence>
<keyword evidence="3 6" id="KW-0812">Transmembrane</keyword>
<accession>A0A1L9SGX5</accession>
<protein>
    <recommendedName>
        <fullName evidence="11">Bacterial surface antigen (D15) domain-containing protein</fullName>
    </recommendedName>
</protein>
<dbReference type="PANTHER" id="PTHR21236">
    <property type="entry name" value="GOLGI MEMBRANE PROTEIN YIP1"/>
    <property type="match status" value="1"/>
</dbReference>
<evidence type="ECO:0000259" key="7">
    <source>
        <dbReference type="Pfam" id="PF01103"/>
    </source>
</evidence>
<evidence type="ECO:0000256" key="3">
    <source>
        <dbReference type="ARBA" id="ARBA00022692"/>
    </source>
</evidence>
<gene>
    <name evidence="9" type="ORF">ASPZODRAFT_159304</name>
</gene>
<dbReference type="InterPro" id="IPR000184">
    <property type="entry name" value="Bac_surfAg_D15"/>
</dbReference>
<sequence length="839" mass="90356">MSTPLSSEDEDIFERLQNRTDQKVLEEQQQAINERVNAIYQKAQTRLGELIDQNSTLPCAISSVQVVGTPHTSRRFLERIFNPLLESPKDRPYTLSEVLQVVSARADKLNRFDIFQQPISIFLDQKTDADSLGKLTNIDVFLTVKEKSRVLLKTGTDLGNAEGSAYGNLLWRNVFGGAETLNLNASLGTRTRSAYQAAFESPIFSDPDFRVEFGGIGSSTQKPWASHEEVLKGAWTKLRWLTQSGQRHELGYNGFWRQVTSLSENASPAVRASAGDSVKSSVFHSWVNEQRDNPLLPSRGYYAKLFNEVAGWGPLRGDVSFWKSEIETQGAVPIPIPGIKGDSGISLTTAFRAGILYPLGLGSDPRPKPSRINDRFLLGGPTDVRGFRQCGLGPHEGSDALGGDVYAAGSANLLLPLPRVGADKPLRLQAFINGGRLLPLRTAQKSTPTTSEEAKDAMISTVRELGSGLPSVAAGLGLVYAHPVARFELNFSLPLVIRKGEESRKGLQLGIGISFLPPHNPTSGLMAQYYPPQQQPYGGHPSAQNLQFFPSSYSSVSGHTTPSQASYGGFGASSNQPAQAYPGAGYGGFGSMAGGVSGRMGEQGGLRTGWLAAFGTEGYDGEPPLLEELGVNFEHIRTKTLTVLNPFARIDQHLMDDSDLYGALLYIVLYGTFLLLSGKVFYGYIYGVAVFGTVALHLILSLMSPTVDPGSGPNAADPNNYHPHHKPTVSNASGADNFSATLTFPRSASVLGYCFLPLVLTSLVGILIPMDTLFGYLVTTAAVGWCTYSSSGMFCAVTQMRGMRGLVAYPLALFYVVFGIMGIFSSRGSGSLAAKTGAA</sequence>
<evidence type="ECO:0000256" key="5">
    <source>
        <dbReference type="ARBA" id="ARBA00023136"/>
    </source>
</evidence>
<feature type="transmembrane region" description="Helical" evidence="6">
    <location>
        <begin position="806"/>
        <end position="825"/>
    </location>
</feature>
<name>A0A1L9SGX5_9EURO</name>
<dbReference type="GO" id="GO:0019867">
    <property type="term" value="C:outer membrane"/>
    <property type="evidence" value="ECO:0007669"/>
    <property type="project" value="InterPro"/>
</dbReference>
<keyword evidence="5 6" id="KW-0472">Membrane</keyword>
<evidence type="ECO:0000313" key="9">
    <source>
        <dbReference type="EMBL" id="OJJ46347.1"/>
    </source>
</evidence>
<dbReference type="Gene3D" id="2.40.160.50">
    <property type="entry name" value="membrane protein fhac: a member of the omp85/tpsb transporter family"/>
    <property type="match status" value="1"/>
</dbReference>
<feature type="domain" description="Bacterial surface antigen (D15)" evidence="7">
    <location>
        <begin position="173"/>
        <end position="515"/>
    </location>
</feature>
<evidence type="ECO:0000313" key="10">
    <source>
        <dbReference type="Proteomes" id="UP000184188"/>
    </source>
</evidence>
<keyword evidence="10" id="KW-1185">Reference proteome</keyword>
<reference evidence="10" key="1">
    <citation type="journal article" date="2017" name="Genome Biol.">
        <title>Comparative genomics reveals high biological diversity and specific adaptations in the industrially and medically important fungal genus Aspergillus.</title>
        <authorList>
            <person name="de Vries R.P."/>
            <person name="Riley R."/>
            <person name="Wiebenga A."/>
            <person name="Aguilar-Osorio G."/>
            <person name="Amillis S."/>
            <person name="Uchima C.A."/>
            <person name="Anderluh G."/>
            <person name="Asadollahi M."/>
            <person name="Askin M."/>
            <person name="Barry K."/>
            <person name="Battaglia E."/>
            <person name="Bayram O."/>
            <person name="Benocci T."/>
            <person name="Braus-Stromeyer S.A."/>
            <person name="Caldana C."/>
            <person name="Canovas D."/>
            <person name="Cerqueira G.C."/>
            <person name="Chen F."/>
            <person name="Chen W."/>
            <person name="Choi C."/>
            <person name="Clum A."/>
            <person name="Dos Santos R.A."/>
            <person name="Damasio A.R."/>
            <person name="Diallinas G."/>
            <person name="Emri T."/>
            <person name="Fekete E."/>
            <person name="Flipphi M."/>
            <person name="Freyberg S."/>
            <person name="Gallo A."/>
            <person name="Gournas C."/>
            <person name="Habgood R."/>
            <person name="Hainaut M."/>
            <person name="Harispe M.L."/>
            <person name="Henrissat B."/>
            <person name="Hilden K.S."/>
            <person name="Hope R."/>
            <person name="Hossain A."/>
            <person name="Karabika E."/>
            <person name="Karaffa L."/>
            <person name="Karanyi Z."/>
            <person name="Krasevec N."/>
            <person name="Kuo A."/>
            <person name="Kusch H."/>
            <person name="LaButti K."/>
            <person name="Lagendijk E.L."/>
            <person name="Lapidus A."/>
            <person name="Levasseur A."/>
            <person name="Lindquist E."/>
            <person name="Lipzen A."/>
            <person name="Logrieco A.F."/>
            <person name="MacCabe A."/>
            <person name="Maekelae M.R."/>
            <person name="Malavazi I."/>
            <person name="Melin P."/>
            <person name="Meyer V."/>
            <person name="Mielnichuk N."/>
            <person name="Miskei M."/>
            <person name="Molnar A.P."/>
            <person name="Mule G."/>
            <person name="Ngan C.Y."/>
            <person name="Orejas M."/>
            <person name="Orosz E."/>
            <person name="Ouedraogo J.P."/>
            <person name="Overkamp K.M."/>
            <person name="Park H.-S."/>
            <person name="Perrone G."/>
            <person name="Piumi F."/>
            <person name="Punt P.J."/>
            <person name="Ram A.F."/>
            <person name="Ramon A."/>
            <person name="Rauscher S."/>
            <person name="Record E."/>
            <person name="Riano-Pachon D.M."/>
            <person name="Robert V."/>
            <person name="Roehrig J."/>
            <person name="Ruller R."/>
            <person name="Salamov A."/>
            <person name="Salih N.S."/>
            <person name="Samson R.A."/>
            <person name="Sandor E."/>
            <person name="Sanguinetti M."/>
            <person name="Schuetze T."/>
            <person name="Sepcic K."/>
            <person name="Shelest E."/>
            <person name="Sherlock G."/>
            <person name="Sophianopoulou V."/>
            <person name="Squina F.M."/>
            <person name="Sun H."/>
            <person name="Susca A."/>
            <person name="Todd R.B."/>
            <person name="Tsang A."/>
            <person name="Unkles S.E."/>
            <person name="van de Wiele N."/>
            <person name="van Rossen-Uffink D."/>
            <person name="Oliveira J.V."/>
            <person name="Vesth T.C."/>
            <person name="Visser J."/>
            <person name="Yu J.-H."/>
            <person name="Zhou M."/>
            <person name="Andersen M.R."/>
            <person name="Archer D.B."/>
            <person name="Baker S.E."/>
            <person name="Benoit I."/>
            <person name="Brakhage A.A."/>
            <person name="Braus G.H."/>
            <person name="Fischer R."/>
            <person name="Frisvad J.C."/>
            <person name="Goldman G.H."/>
            <person name="Houbraken J."/>
            <person name="Oakley B."/>
            <person name="Pocsi I."/>
            <person name="Scazzocchio C."/>
            <person name="Seiboth B."/>
            <person name="vanKuyk P.A."/>
            <person name="Wortman J."/>
            <person name="Dyer P.S."/>
            <person name="Grigoriev I.V."/>
        </authorList>
    </citation>
    <scope>NUCLEOTIDE SEQUENCE [LARGE SCALE GENOMIC DNA]</scope>
    <source>
        <strain evidence="10">CBS 506.65</strain>
    </source>
</reference>